<evidence type="ECO:0000256" key="5">
    <source>
        <dbReference type="ARBA" id="ARBA00022801"/>
    </source>
</evidence>
<dbReference type="GO" id="GO:0070139">
    <property type="term" value="F:SUMO-specific endopeptidase activity"/>
    <property type="evidence" value="ECO:0007669"/>
    <property type="project" value="TreeGrafter"/>
</dbReference>
<gene>
    <name evidence="7" type="ORF">DMC30DRAFT_355491</name>
</gene>
<dbReference type="OrthoDB" id="442460at2759"/>
<evidence type="ECO:0000256" key="4">
    <source>
        <dbReference type="ARBA" id="ARBA00022786"/>
    </source>
</evidence>
<dbReference type="Gene3D" id="3.40.395.10">
    <property type="entry name" value="Adenoviral Proteinase, Chain A"/>
    <property type="match status" value="1"/>
</dbReference>
<sequence>VLEYPMNEPGAVSVTWGDTKRLRDEEFLNDTLIEFGLKCQIEERDQSLPDHEKLAPQIHVFNSFFYKQLSTRKTKNLDPYSLVEKWTKRVDLFKKKYIVVPVNE</sequence>
<dbReference type="AlphaFoldDB" id="A0A5C5FNM3"/>
<organism evidence="7 8">
    <name type="scientific">Rhodotorula diobovata</name>
    <dbReference type="NCBI Taxonomy" id="5288"/>
    <lineage>
        <taxon>Eukaryota</taxon>
        <taxon>Fungi</taxon>
        <taxon>Dikarya</taxon>
        <taxon>Basidiomycota</taxon>
        <taxon>Pucciniomycotina</taxon>
        <taxon>Microbotryomycetes</taxon>
        <taxon>Sporidiobolales</taxon>
        <taxon>Sporidiobolaceae</taxon>
        <taxon>Rhodotorula</taxon>
    </lineage>
</organism>
<keyword evidence="2" id="KW-0597">Phosphoprotein</keyword>
<keyword evidence="4" id="KW-0833">Ubl conjugation pathway</keyword>
<dbReference type="SUPFAM" id="SSF54001">
    <property type="entry name" value="Cysteine proteinases"/>
    <property type="match status" value="1"/>
</dbReference>
<dbReference type="STRING" id="5288.A0A5C5FNM3"/>
<dbReference type="GO" id="GO:0005634">
    <property type="term" value="C:nucleus"/>
    <property type="evidence" value="ECO:0007669"/>
    <property type="project" value="TreeGrafter"/>
</dbReference>
<keyword evidence="8" id="KW-1185">Reference proteome</keyword>
<evidence type="ECO:0000313" key="8">
    <source>
        <dbReference type="Proteomes" id="UP000311382"/>
    </source>
</evidence>
<feature type="non-terminal residue" evidence="7">
    <location>
        <position position="1"/>
    </location>
</feature>
<dbReference type="GO" id="GO:0006508">
    <property type="term" value="P:proteolysis"/>
    <property type="evidence" value="ECO:0007669"/>
    <property type="project" value="UniProtKB-KW"/>
</dbReference>
<protein>
    <recommendedName>
        <fullName evidence="6">Ubiquitin-like protease family profile domain-containing protein</fullName>
    </recommendedName>
</protein>
<proteinExistence type="inferred from homology"/>
<dbReference type="EMBL" id="SOZI01000138">
    <property type="protein sequence ID" value="TNY18458.1"/>
    <property type="molecule type" value="Genomic_DNA"/>
</dbReference>
<dbReference type="Proteomes" id="UP000311382">
    <property type="component" value="Unassembled WGS sequence"/>
</dbReference>
<comment type="caution">
    <text evidence="7">The sequence shown here is derived from an EMBL/GenBank/DDBJ whole genome shotgun (WGS) entry which is preliminary data.</text>
</comment>
<evidence type="ECO:0000256" key="2">
    <source>
        <dbReference type="ARBA" id="ARBA00022553"/>
    </source>
</evidence>
<name>A0A5C5FNM3_9BASI</name>
<evidence type="ECO:0000256" key="1">
    <source>
        <dbReference type="ARBA" id="ARBA00005234"/>
    </source>
</evidence>
<evidence type="ECO:0000256" key="3">
    <source>
        <dbReference type="ARBA" id="ARBA00022670"/>
    </source>
</evidence>
<dbReference type="PROSITE" id="PS50600">
    <property type="entry name" value="ULP_PROTEASE"/>
    <property type="match status" value="1"/>
</dbReference>
<keyword evidence="3" id="KW-0645">Protease</keyword>
<dbReference type="InterPro" id="IPR051947">
    <property type="entry name" value="Sentrin-specific_protease"/>
</dbReference>
<accession>A0A5C5FNM3</accession>
<feature type="domain" description="Ubiquitin-like protease family profile" evidence="6">
    <location>
        <begin position="12"/>
        <end position="104"/>
    </location>
</feature>
<dbReference type="GO" id="GO:0005737">
    <property type="term" value="C:cytoplasm"/>
    <property type="evidence" value="ECO:0007669"/>
    <property type="project" value="TreeGrafter"/>
</dbReference>
<dbReference type="InterPro" id="IPR003653">
    <property type="entry name" value="Peptidase_C48_C"/>
</dbReference>
<dbReference type="InterPro" id="IPR038765">
    <property type="entry name" value="Papain-like_cys_pep_sf"/>
</dbReference>
<comment type="similarity">
    <text evidence="1">Belongs to the peptidase C48 family.</text>
</comment>
<dbReference type="PANTHER" id="PTHR46896:SF3">
    <property type="entry name" value="FI06413P-RELATED"/>
    <property type="match status" value="1"/>
</dbReference>
<dbReference type="GO" id="GO:0016926">
    <property type="term" value="P:protein desumoylation"/>
    <property type="evidence" value="ECO:0007669"/>
    <property type="project" value="TreeGrafter"/>
</dbReference>
<dbReference type="PANTHER" id="PTHR46896">
    <property type="entry name" value="SENTRIN-SPECIFIC PROTEASE"/>
    <property type="match status" value="1"/>
</dbReference>
<evidence type="ECO:0000313" key="7">
    <source>
        <dbReference type="EMBL" id="TNY18458.1"/>
    </source>
</evidence>
<reference evidence="7 8" key="1">
    <citation type="submission" date="2019-03" db="EMBL/GenBank/DDBJ databases">
        <title>Rhodosporidium diobovatum UCD-FST 08-225 genome sequencing, assembly, and annotation.</title>
        <authorList>
            <person name="Fakankun I.U."/>
            <person name="Fristensky B."/>
            <person name="Levin D.B."/>
        </authorList>
    </citation>
    <scope>NUCLEOTIDE SEQUENCE [LARGE SCALE GENOMIC DNA]</scope>
    <source>
        <strain evidence="7 8">UCD-FST 08-225</strain>
    </source>
</reference>
<evidence type="ECO:0000259" key="6">
    <source>
        <dbReference type="PROSITE" id="PS50600"/>
    </source>
</evidence>
<dbReference type="Pfam" id="PF02902">
    <property type="entry name" value="Peptidase_C48"/>
    <property type="match status" value="1"/>
</dbReference>
<keyword evidence="5" id="KW-0378">Hydrolase</keyword>